<reference evidence="1 2" key="1">
    <citation type="journal article" date="2019" name="Commun. Biol.">
        <title>The bagworm genome reveals a unique fibroin gene that provides high tensile strength.</title>
        <authorList>
            <person name="Kono N."/>
            <person name="Nakamura H."/>
            <person name="Ohtoshi R."/>
            <person name="Tomita M."/>
            <person name="Numata K."/>
            <person name="Arakawa K."/>
        </authorList>
    </citation>
    <scope>NUCLEOTIDE SEQUENCE [LARGE SCALE GENOMIC DNA]</scope>
</reference>
<protein>
    <submittedName>
        <fullName evidence="1">Uncharacterized protein</fullName>
    </submittedName>
</protein>
<accession>A0A4C1VFK3</accession>
<dbReference type="EMBL" id="BGZK01000333">
    <property type="protein sequence ID" value="GBP37419.1"/>
    <property type="molecule type" value="Genomic_DNA"/>
</dbReference>
<comment type="caution">
    <text evidence="1">The sequence shown here is derived from an EMBL/GenBank/DDBJ whole genome shotgun (WGS) entry which is preliminary data.</text>
</comment>
<dbReference type="Proteomes" id="UP000299102">
    <property type="component" value="Unassembled WGS sequence"/>
</dbReference>
<sequence length="121" mass="13909">MSVTSCQEVFSPCESDAPRAPRRTDCSQRVFALLPYRKERTKKNGSHLHYHSKIFSLQCTIVHLIRIGISEVKLCASINVPRYYFDDLSWRGADPANGHPISTKQKRAIKRSTCVRPVRHR</sequence>
<name>A0A4C1VFK3_EUMVA</name>
<evidence type="ECO:0000313" key="1">
    <source>
        <dbReference type="EMBL" id="GBP37419.1"/>
    </source>
</evidence>
<dbReference type="AlphaFoldDB" id="A0A4C1VFK3"/>
<proteinExistence type="predicted"/>
<evidence type="ECO:0000313" key="2">
    <source>
        <dbReference type="Proteomes" id="UP000299102"/>
    </source>
</evidence>
<keyword evidence="2" id="KW-1185">Reference proteome</keyword>
<organism evidence="1 2">
    <name type="scientific">Eumeta variegata</name>
    <name type="common">Bagworm moth</name>
    <name type="synonym">Eumeta japonica</name>
    <dbReference type="NCBI Taxonomy" id="151549"/>
    <lineage>
        <taxon>Eukaryota</taxon>
        <taxon>Metazoa</taxon>
        <taxon>Ecdysozoa</taxon>
        <taxon>Arthropoda</taxon>
        <taxon>Hexapoda</taxon>
        <taxon>Insecta</taxon>
        <taxon>Pterygota</taxon>
        <taxon>Neoptera</taxon>
        <taxon>Endopterygota</taxon>
        <taxon>Lepidoptera</taxon>
        <taxon>Glossata</taxon>
        <taxon>Ditrysia</taxon>
        <taxon>Tineoidea</taxon>
        <taxon>Psychidae</taxon>
        <taxon>Oiketicinae</taxon>
        <taxon>Eumeta</taxon>
    </lineage>
</organism>
<gene>
    <name evidence="1" type="ORF">EVAR_16324_1</name>
</gene>